<dbReference type="GO" id="GO:0043565">
    <property type="term" value="F:sequence-specific DNA binding"/>
    <property type="evidence" value="ECO:0007669"/>
    <property type="project" value="InterPro"/>
</dbReference>
<evidence type="ECO:0000313" key="9">
    <source>
        <dbReference type="Proteomes" id="UP001054889"/>
    </source>
</evidence>
<dbReference type="SMART" id="SM00774">
    <property type="entry name" value="WRKY"/>
    <property type="match status" value="1"/>
</dbReference>
<name>A0AAV5DJG5_ELECO</name>
<evidence type="ECO:0000259" key="7">
    <source>
        <dbReference type="PROSITE" id="PS50811"/>
    </source>
</evidence>
<keyword evidence="2" id="KW-0805">Transcription regulation</keyword>
<evidence type="ECO:0000256" key="2">
    <source>
        <dbReference type="ARBA" id="ARBA00023015"/>
    </source>
</evidence>
<dbReference type="InterPro" id="IPR044810">
    <property type="entry name" value="WRKY_plant"/>
</dbReference>
<dbReference type="Pfam" id="PF03106">
    <property type="entry name" value="WRKY"/>
    <property type="match status" value="1"/>
</dbReference>
<dbReference type="GO" id="GO:0003700">
    <property type="term" value="F:DNA-binding transcription factor activity"/>
    <property type="evidence" value="ECO:0007669"/>
    <property type="project" value="InterPro"/>
</dbReference>
<evidence type="ECO:0000313" key="8">
    <source>
        <dbReference type="EMBL" id="GJN10667.1"/>
    </source>
</evidence>
<accession>A0AAV5DJG5</accession>
<dbReference type="InterPro" id="IPR003657">
    <property type="entry name" value="WRKY_dom"/>
</dbReference>
<reference evidence="8" key="2">
    <citation type="submission" date="2021-12" db="EMBL/GenBank/DDBJ databases">
        <title>Resequencing data analysis of finger millet.</title>
        <authorList>
            <person name="Hatakeyama M."/>
            <person name="Aluri S."/>
            <person name="Balachadran M.T."/>
            <person name="Sivarajan S.R."/>
            <person name="Poveda L."/>
            <person name="Shimizu-Inatsugi R."/>
            <person name="Schlapbach R."/>
            <person name="Sreeman S.M."/>
            <person name="Shimizu K.K."/>
        </authorList>
    </citation>
    <scope>NUCLEOTIDE SEQUENCE</scope>
</reference>
<evidence type="ECO:0000256" key="5">
    <source>
        <dbReference type="ARBA" id="ARBA00023242"/>
    </source>
</evidence>
<evidence type="ECO:0000256" key="6">
    <source>
        <dbReference type="SAM" id="MobiDB-lite"/>
    </source>
</evidence>
<evidence type="ECO:0000256" key="3">
    <source>
        <dbReference type="ARBA" id="ARBA00023125"/>
    </source>
</evidence>
<dbReference type="AlphaFoldDB" id="A0AAV5DJG5"/>
<dbReference type="PANTHER" id="PTHR31282">
    <property type="entry name" value="WRKY TRANSCRIPTION FACTOR 21-RELATED"/>
    <property type="match status" value="1"/>
</dbReference>
<keyword evidence="3" id="KW-0238">DNA-binding</keyword>
<feature type="compositionally biased region" description="Low complexity" evidence="6">
    <location>
        <begin position="98"/>
        <end position="111"/>
    </location>
</feature>
<feature type="region of interest" description="Disordered" evidence="6">
    <location>
        <begin position="70"/>
        <end position="113"/>
    </location>
</feature>
<dbReference type="Gene3D" id="2.20.25.80">
    <property type="entry name" value="WRKY domain"/>
    <property type="match status" value="1"/>
</dbReference>
<keyword evidence="4" id="KW-0804">Transcription</keyword>
<dbReference type="GO" id="GO:0005634">
    <property type="term" value="C:nucleus"/>
    <property type="evidence" value="ECO:0007669"/>
    <property type="project" value="UniProtKB-SubCell"/>
</dbReference>
<reference evidence="8" key="1">
    <citation type="journal article" date="2018" name="DNA Res.">
        <title>Multiple hybrid de novo genome assembly of finger millet, an orphan allotetraploid crop.</title>
        <authorList>
            <person name="Hatakeyama M."/>
            <person name="Aluri S."/>
            <person name="Balachadran M.T."/>
            <person name="Sivarajan S.R."/>
            <person name="Patrignani A."/>
            <person name="Gruter S."/>
            <person name="Poveda L."/>
            <person name="Shimizu-Inatsugi R."/>
            <person name="Baeten J."/>
            <person name="Francoijs K.J."/>
            <person name="Nataraja K.N."/>
            <person name="Reddy Y.A.N."/>
            <person name="Phadnis S."/>
            <person name="Ravikumar R.L."/>
            <person name="Schlapbach R."/>
            <person name="Sreeman S.M."/>
            <person name="Shimizu K.K."/>
        </authorList>
    </citation>
    <scope>NUCLEOTIDE SEQUENCE</scope>
</reference>
<organism evidence="8 9">
    <name type="scientific">Eleusine coracana subsp. coracana</name>
    <dbReference type="NCBI Taxonomy" id="191504"/>
    <lineage>
        <taxon>Eukaryota</taxon>
        <taxon>Viridiplantae</taxon>
        <taxon>Streptophyta</taxon>
        <taxon>Embryophyta</taxon>
        <taxon>Tracheophyta</taxon>
        <taxon>Spermatophyta</taxon>
        <taxon>Magnoliopsida</taxon>
        <taxon>Liliopsida</taxon>
        <taxon>Poales</taxon>
        <taxon>Poaceae</taxon>
        <taxon>PACMAD clade</taxon>
        <taxon>Chloridoideae</taxon>
        <taxon>Cynodonteae</taxon>
        <taxon>Eleusininae</taxon>
        <taxon>Eleusine</taxon>
    </lineage>
</organism>
<comment type="subcellular location">
    <subcellularLocation>
        <location evidence="1">Nucleus</location>
    </subcellularLocation>
</comment>
<comment type="caution">
    <text evidence="8">The sequence shown here is derived from an EMBL/GenBank/DDBJ whole genome shotgun (WGS) entry which is preliminary data.</text>
</comment>
<evidence type="ECO:0000256" key="4">
    <source>
        <dbReference type="ARBA" id="ARBA00023163"/>
    </source>
</evidence>
<dbReference type="EMBL" id="BQKI01000018">
    <property type="protein sequence ID" value="GJN10667.1"/>
    <property type="molecule type" value="Genomic_DNA"/>
</dbReference>
<sequence length="356" mass="37296">MTSSAGSGSGSIGDRSPAAARAMMMENLHNLRERAVMLQTVIEGYPTPPWAATRELTEGMMTSVTSALSALTTDGGGGDGRASSPGARGSGGRRKKGAAVAGPIRRSSSSSFRRRTLSPFLESVTTTKLEDGHAWRKYGQKNIQGSENSRNYYRCTHMPDQGCKARKHVQVSDTNPLEYTINYFGHHTCRDPSTVPFVIEAAAAPPKGASFICFGSSTTTTSAVIPPHRQQAAVDPMTTTLSRFAGSYISTSLPAAAPAHQQDRCGSEEAISYYSGAGLLDDVVVGSSNGRTTTVGSAPEYYWPSSSGVFGGGIDTGSFPSSPTSSLGGFMTGSSFNGSSFGNGIDDDSFPFGFDP</sequence>
<feature type="domain" description="WRKY" evidence="7">
    <location>
        <begin position="124"/>
        <end position="192"/>
    </location>
</feature>
<dbReference type="InterPro" id="IPR036576">
    <property type="entry name" value="WRKY_dom_sf"/>
</dbReference>
<gene>
    <name evidence="8" type="primary">ga28782</name>
    <name evidence="8" type="ORF">PR202_ga28782</name>
</gene>
<keyword evidence="5" id="KW-0539">Nucleus</keyword>
<dbReference type="SUPFAM" id="SSF118290">
    <property type="entry name" value="WRKY DNA-binding domain"/>
    <property type="match status" value="1"/>
</dbReference>
<proteinExistence type="predicted"/>
<dbReference type="PROSITE" id="PS50811">
    <property type="entry name" value="WRKY"/>
    <property type="match status" value="1"/>
</dbReference>
<evidence type="ECO:0000256" key="1">
    <source>
        <dbReference type="ARBA" id="ARBA00004123"/>
    </source>
</evidence>
<keyword evidence="9" id="KW-1185">Reference proteome</keyword>
<dbReference type="Proteomes" id="UP001054889">
    <property type="component" value="Unassembled WGS sequence"/>
</dbReference>
<protein>
    <recommendedName>
        <fullName evidence="7">WRKY domain-containing protein</fullName>
    </recommendedName>
</protein>